<feature type="compositionally biased region" description="Basic and acidic residues" evidence="1">
    <location>
        <begin position="14"/>
        <end position="46"/>
    </location>
</feature>
<dbReference type="RefSeq" id="WP_140884970.1">
    <property type="nucleotide sequence ID" value="NZ_RCZP01000018.1"/>
</dbReference>
<name>A0A502FUH4_9PROT</name>
<sequence length="78" mass="8523">MHVKPARGMQIPDPELRDYLPKEGRKVTPSEYWTRRISEGDVKEISPPEEPAPEAAGPQADAGSVPTTAPRGTARSKE</sequence>
<organism evidence="2 3">
    <name type="scientific">Muricoccus nepalensis</name>
    <dbReference type="NCBI Taxonomy" id="1854500"/>
    <lineage>
        <taxon>Bacteria</taxon>
        <taxon>Pseudomonadati</taxon>
        <taxon>Pseudomonadota</taxon>
        <taxon>Alphaproteobacteria</taxon>
        <taxon>Acetobacterales</taxon>
        <taxon>Roseomonadaceae</taxon>
        <taxon>Muricoccus</taxon>
    </lineage>
</organism>
<dbReference type="AlphaFoldDB" id="A0A502FUH4"/>
<evidence type="ECO:0000313" key="3">
    <source>
        <dbReference type="Proteomes" id="UP000317078"/>
    </source>
</evidence>
<gene>
    <name evidence="2" type="ORF">EAH89_17265</name>
</gene>
<feature type="compositionally biased region" description="Low complexity" evidence="1">
    <location>
        <begin position="53"/>
        <end position="62"/>
    </location>
</feature>
<feature type="region of interest" description="Disordered" evidence="1">
    <location>
        <begin position="1"/>
        <end position="78"/>
    </location>
</feature>
<keyword evidence="3" id="KW-1185">Reference proteome</keyword>
<evidence type="ECO:0000256" key="1">
    <source>
        <dbReference type="SAM" id="MobiDB-lite"/>
    </source>
</evidence>
<evidence type="ECO:0000313" key="2">
    <source>
        <dbReference type="EMBL" id="TPG53267.1"/>
    </source>
</evidence>
<dbReference type="OrthoDB" id="7362462at2"/>
<dbReference type="EMBL" id="RCZP01000018">
    <property type="protein sequence ID" value="TPG53267.1"/>
    <property type="molecule type" value="Genomic_DNA"/>
</dbReference>
<dbReference type="Proteomes" id="UP000317078">
    <property type="component" value="Unassembled WGS sequence"/>
</dbReference>
<accession>A0A502FUH4</accession>
<protein>
    <submittedName>
        <fullName evidence="2">DUF2635 domain-containing protein</fullName>
    </submittedName>
</protein>
<proteinExistence type="predicted"/>
<dbReference type="Pfam" id="PF10948">
    <property type="entry name" value="DUF2635"/>
    <property type="match status" value="1"/>
</dbReference>
<comment type="caution">
    <text evidence="2">The sequence shown here is derived from an EMBL/GenBank/DDBJ whole genome shotgun (WGS) entry which is preliminary data.</text>
</comment>
<dbReference type="InterPro" id="IPR024400">
    <property type="entry name" value="DUF2635"/>
</dbReference>
<reference evidence="2 3" key="1">
    <citation type="journal article" date="2019" name="Environ. Microbiol.">
        <title>Species interactions and distinct microbial communities in high Arctic permafrost affected cryosols are associated with the CH4 and CO2 gas fluxes.</title>
        <authorList>
            <person name="Altshuler I."/>
            <person name="Hamel J."/>
            <person name="Turney S."/>
            <person name="Magnuson E."/>
            <person name="Levesque R."/>
            <person name="Greer C."/>
            <person name="Whyte L.G."/>
        </authorList>
    </citation>
    <scope>NUCLEOTIDE SEQUENCE [LARGE SCALE GENOMIC DNA]</scope>
    <source>
        <strain evidence="2 3">S9.3B</strain>
    </source>
</reference>